<evidence type="ECO:0000313" key="3">
    <source>
        <dbReference type="EMBL" id="ABJ87223.1"/>
    </source>
</evidence>
<reference evidence="3" key="1">
    <citation type="submission" date="2006-10" db="EMBL/GenBank/DDBJ databases">
        <title>Complete sequence of Solibacter usitatus Ellin6076.</title>
        <authorList>
            <consortium name="US DOE Joint Genome Institute"/>
            <person name="Copeland A."/>
            <person name="Lucas S."/>
            <person name="Lapidus A."/>
            <person name="Barry K."/>
            <person name="Detter J.C."/>
            <person name="Glavina del Rio T."/>
            <person name="Hammon N."/>
            <person name="Israni S."/>
            <person name="Dalin E."/>
            <person name="Tice H."/>
            <person name="Pitluck S."/>
            <person name="Thompson L.S."/>
            <person name="Brettin T."/>
            <person name="Bruce D."/>
            <person name="Han C."/>
            <person name="Tapia R."/>
            <person name="Gilna P."/>
            <person name="Schmutz J."/>
            <person name="Larimer F."/>
            <person name="Land M."/>
            <person name="Hauser L."/>
            <person name="Kyrpides N."/>
            <person name="Mikhailova N."/>
            <person name="Janssen P.H."/>
            <person name="Kuske C.R."/>
            <person name="Richardson P."/>
        </authorList>
    </citation>
    <scope>NUCLEOTIDE SEQUENCE</scope>
    <source>
        <strain evidence="3">Ellin6076</strain>
    </source>
</reference>
<protein>
    <recommendedName>
        <fullName evidence="2">BD-FAE-like domain-containing protein</fullName>
    </recommendedName>
</protein>
<dbReference type="eggNOG" id="COG0657">
    <property type="taxonomic scope" value="Bacteria"/>
</dbReference>
<feature type="signal peptide" evidence="1">
    <location>
        <begin position="1"/>
        <end position="20"/>
    </location>
</feature>
<dbReference type="InParanoid" id="Q01SZ7"/>
<accession>Q01SZ7</accession>
<dbReference type="Gene3D" id="3.40.50.1820">
    <property type="entry name" value="alpha/beta hydrolase"/>
    <property type="match status" value="1"/>
</dbReference>
<dbReference type="STRING" id="234267.Acid_6297"/>
<evidence type="ECO:0000256" key="1">
    <source>
        <dbReference type="SAM" id="SignalP"/>
    </source>
</evidence>
<evidence type="ECO:0000259" key="2">
    <source>
        <dbReference type="Pfam" id="PF20434"/>
    </source>
</evidence>
<dbReference type="HOGENOM" id="CLU_719509_0_0_0"/>
<keyword evidence="1" id="KW-0732">Signal</keyword>
<feature type="domain" description="BD-FAE-like" evidence="2">
    <location>
        <begin position="113"/>
        <end position="215"/>
    </location>
</feature>
<dbReference type="InterPro" id="IPR049492">
    <property type="entry name" value="BD-FAE-like_dom"/>
</dbReference>
<organism evidence="3">
    <name type="scientific">Solibacter usitatus (strain Ellin6076)</name>
    <dbReference type="NCBI Taxonomy" id="234267"/>
    <lineage>
        <taxon>Bacteria</taxon>
        <taxon>Pseudomonadati</taxon>
        <taxon>Acidobacteriota</taxon>
        <taxon>Terriglobia</taxon>
        <taxon>Bryobacterales</taxon>
        <taxon>Solibacteraceae</taxon>
        <taxon>Candidatus Solibacter</taxon>
    </lineage>
</organism>
<dbReference type="Pfam" id="PF20434">
    <property type="entry name" value="BD-FAE"/>
    <property type="match status" value="1"/>
</dbReference>
<dbReference type="EMBL" id="CP000473">
    <property type="protein sequence ID" value="ABJ87223.1"/>
    <property type="molecule type" value="Genomic_DNA"/>
</dbReference>
<name>Q01SZ7_SOLUE</name>
<dbReference type="KEGG" id="sus:Acid_6297"/>
<dbReference type="AlphaFoldDB" id="Q01SZ7"/>
<dbReference type="InterPro" id="IPR029058">
    <property type="entry name" value="AB_hydrolase_fold"/>
</dbReference>
<gene>
    <name evidence="3" type="ordered locus">Acid_6297</name>
</gene>
<feature type="chain" id="PRO_5004163119" description="BD-FAE-like domain-containing protein" evidence="1">
    <location>
        <begin position="21"/>
        <end position="361"/>
    </location>
</feature>
<dbReference type="SUPFAM" id="SSF53474">
    <property type="entry name" value="alpha/beta-Hydrolases"/>
    <property type="match status" value="1"/>
</dbReference>
<sequence precursor="true">MIQTMKTTALASLLAVAAYAQSRAPLPPVPAPLSVPKPGPVTDAPYAPQPILPGGIVIPLYPAGSPYLKAERVKEAEQYNMSQAVPGRINSIVNIHNPSIEVHPVDRSLNTGAAVILVAGGGHNTLNVGTESADFVPFLYNYGVNTIILRNRLRRDGYNPQTDAVNDAMQAIRMVRAYAKEWGIDPNKIGIMGFSAGAELAAPSAVLFEEFDRKNGDAGDPLAGISARPDFVGIVYPGPSPFARNRTPPPVPRNAPPAFVICGGSGDRVHAVWALEYFNAMLAISLPNIELHIYGNGRHPGDPLADGARMTGGLTDRADTPFGTWQYRFIDWFRDLGFLGKPGVETKAAKDLAAFEKVPAK</sequence>
<proteinExistence type="predicted"/>